<evidence type="ECO:0000313" key="2">
    <source>
        <dbReference type="Proteomes" id="UP000030671"/>
    </source>
</evidence>
<protein>
    <submittedName>
        <fullName evidence="1">Uncharacterized protein</fullName>
    </submittedName>
</protein>
<sequence length="92" mass="9266">SAFVLAHAACVPVAVSDRATRFRSQVAFVNQNKVGAACDNLPVGEVLCLGVVGQDCATTHTVVSGDFCASIAGAASTLLANNPNVSSDCSNI</sequence>
<dbReference type="Proteomes" id="UP000030671">
    <property type="component" value="Unassembled WGS sequence"/>
</dbReference>
<dbReference type="CDD" id="cd00118">
    <property type="entry name" value="LysM"/>
    <property type="match status" value="1"/>
</dbReference>
<reference evidence="1 2" key="1">
    <citation type="journal article" date="2012" name="New Phytol.">
        <title>Insight into trade-off between wood decay and parasitism from the genome of a fungal forest pathogen.</title>
        <authorList>
            <person name="Olson A."/>
            <person name="Aerts A."/>
            <person name="Asiegbu F."/>
            <person name="Belbahri L."/>
            <person name="Bouzid O."/>
            <person name="Broberg A."/>
            <person name="Canback B."/>
            <person name="Coutinho P.M."/>
            <person name="Cullen D."/>
            <person name="Dalman K."/>
            <person name="Deflorio G."/>
            <person name="van Diepen L.T."/>
            <person name="Dunand C."/>
            <person name="Duplessis S."/>
            <person name="Durling M."/>
            <person name="Gonthier P."/>
            <person name="Grimwood J."/>
            <person name="Fossdal C.G."/>
            <person name="Hansson D."/>
            <person name="Henrissat B."/>
            <person name="Hietala A."/>
            <person name="Himmelstrand K."/>
            <person name="Hoffmeister D."/>
            <person name="Hogberg N."/>
            <person name="James T.Y."/>
            <person name="Karlsson M."/>
            <person name="Kohler A."/>
            <person name="Kues U."/>
            <person name="Lee Y.H."/>
            <person name="Lin Y.C."/>
            <person name="Lind M."/>
            <person name="Lindquist E."/>
            <person name="Lombard V."/>
            <person name="Lucas S."/>
            <person name="Lunden K."/>
            <person name="Morin E."/>
            <person name="Murat C."/>
            <person name="Park J."/>
            <person name="Raffaello T."/>
            <person name="Rouze P."/>
            <person name="Salamov A."/>
            <person name="Schmutz J."/>
            <person name="Solheim H."/>
            <person name="Stahlberg J."/>
            <person name="Velez H."/>
            <person name="de Vries R.P."/>
            <person name="Wiebenga A."/>
            <person name="Woodward S."/>
            <person name="Yakovlev I."/>
            <person name="Garbelotto M."/>
            <person name="Martin F."/>
            <person name="Grigoriev I.V."/>
            <person name="Stenlid J."/>
        </authorList>
    </citation>
    <scope>NUCLEOTIDE SEQUENCE [LARGE SCALE GENOMIC DNA]</scope>
    <source>
        <strain evidence="1 2">TC 32-1</strain>
    </source>
</reference>
<dbReference type="EMBL" id="KI925456">
    <property type="protein sequence ID" value="ETW84919.1"/>
    <property type="molecule type" value="Genomic_DNA"/>
</dbReference>
<dbReference type="InParanoid" id="W4KGT1"/>
<gene>
    <name evidence="1" type="ORF">HETIRDRAFT_18523</name>
</gene>
<dbReference type="InterPro" id="IPR018392">
    <property type="entry name" value="LysM"/>
</dbReference>
<name>W4KGT1_HETIT</name>
<feature type="non-terminal residue" evidence="1">
    <location>
        <position position="92"/>
    </location>
</feature>
<dbReference type="STRING" id="747525.W4KGT1"/>
<dbReference type="HOGENOM" id="CLU_010591_6_2_1"/>
<dbReference type="AlphaFoldDB" id="W4KGT1"/>
<dbReference type="GeneID" id="20668619"/>
<dbReference type="KEGG" id="hir:HETIRDRAFT_18523"/>
<feature type="non-terminal residue" evidence="1">
    <location>
        <position position="1"/>
    </location>
</feature>
<organism evidence="1 2">
    <name type="scientific">Heterobasidion irregulare (strain TC 32-1)</name>
    <dbReference type="NCBI Taxonomy" id="747525"/>
    <lineage>
        <taxon>Eukaryota</taxon>
        <taxon>Fungi</taxon>
        <taxon>Dikarya</taxon>
        <taxon>Basidiomycota</taxon>
        <taxon>Agaricomycotina</taxon>
        <taxon>Agaricomycetes</taxon>
        <taxon>Russulales</taxon>
        <taxon>Bondarzewiaceae</taxon>
        <taxon>Heterobasidion</taxon>
        <taxon>Heterobasidion annosum species complex</taxon>
    </lineage>
</organism>
<dbReference type="OrthoDB" id="5985073at2759"/>
<dbReference type="RefSeq" id="XP_009543148.1">
    <property type="nucleotide sequence ID" value="XM_009544853.1"/>
</dbReference>
<proteinExistence type="predicted"/>
<accession>W4KGT1</accession>
<evidence type="ECO:0000313" key="1">
    <source>
        <dbReference type="EMBL" id="ETW84919.1"/>
    </source>
</evidence>
<keyword evidence="2" id="KW-1185">Reference proteome</keyword>